<dbReference type="GO" id="GO:0006098">
    <property type="term" value="P:pentose-phosphate shunt"/>
    <property type="evidence" value="ECO:0007669"/>
    <property type="project" value="UniProtKB-UniPathway"/>
</dbReference>
<dbReference type="OrthoDB" id="3193844at2759"/>
<evidence type="ECO:0008006" key="4">
    <source>
        <dbReference type="Google" id="ProtNLM"/>
    </source>
</evidence>
<protein>
    <recommendedName>
        <fullName evidence="4">BTB domain-containing protein</fullName>
    </recommendedName>
</protein>
<gene>
    <name evidence="2" type="ORF">MVEN_00579600</name>
</gene>
<sequence>MAYNTPTILRRHAPMITTSCFCSGAVKVPRFQFERHSGIFATTFSLPQPVEGEEGSSDSSPFKLDGIACLDFQRLLKVLYPLTAIPKTPDLDNDEWISVLKLANLWDFIEVRNLAIQQLTSYAGSLGCVERILFARQYDVSAWLRSGYIELTRRKAVITSEEAAKIGWEVALQISQLREATVLSVLTRYLGNNPYESVDIGTVFEAEFKRVDSAHEPLSVVPRIRPPMGPPKIAFVPRSSLPHTASAFNFDHSKSATNGNKTTSVFGLPRRGPNAFATPSTPTSPTGASAALNINGVTTNPALVAFGVTTPLGRSSAFAHSTPSTSTPATFAFGGFSAPGPLPFGFGVSASATTGGASTTPAAPASAFGMSPSGSGNSSGATGFGPHTNV</sequence>
<dbReference type="InterPro" id="IPR018225">
    <property type="entry name" value="Transaldolase_AS"/>
</dbReference>
<feature type="region of interest" description="Disordered" evidence="1">
    <location>
        <begin position="353"/>
        <end position="390"/>
    </location>
</feature>
<comment type="caution">
    <text evidence="2">The sequence shown here is derived from an EMBL/GenBank/DDBJ whole genome shotgun (WGS) entry which is preliminary data.</text>
</comment>
<dbReference type="AlphaFoldDB" id="A0A8H6YQY3"/>
<name>A0A8H6YQY3_9AGAR</name>
<evidence type="ECO:0000256" key="1">
    <source>
        <dbReference type="SAM" id="MobiDB-lite"/>
    </source>
</evidence>
<dbReference type="PROSITE" id="PS01054">
    <property type="entry name" value="TRANSALDOLASE_1"/>
    <property type="match status" value="1"/>
</dbReference>
<keyword evidence="3" id="KW-1185">Reference proteome</keyword>
<proteinExistence type="predicted"/>
<dbReference type="UniPathway" id="UPA00115">
    <property type="reaction ID" value="UER00414"/>
</dbReference>
<reference evidence="2" key="1">
    <citation type="submission" date="2020-05" db="EMBL/GenBank/DDBJ databases">
        <title>Mycena genomes resolve the evolution of fungal bioluminescence.</title>
        <authorList>
            <person name="Tsai I.J."/>
        </authorList>
    </citation>
    <scope>NUCLEOTIDE SEQUENCE</scope>
    <source>
        <strain evidence="2">CCC161011</strain>
    </source>
</reference>
<accession>A0A8H6YQY3</accession>
<dbReference type="GO" id="GO:0005975">
    <property type="term" value="P:carbohydrate metabolic process"/>
    <property type="evidence" value="ECO:0007669"/>
    <property type="project" value="InterPro"/>
</dbReference>
<evidence type="ECO:0000313" key="2">
    <source>
        <dbReference type="EMBL" id="KAF7362330.1"/>
    </source>
</evidence>
<evidence type="ECO:0000313" key="3">
    <source>
        <dbReference type="Proteomes" id="UP000620124"/>
    </source>
</evidence>
<dbReference type="Proteomes" id="UP000620124">
    <property type="component" value="Unassembled WGS sequence"/>
</dbReference>
<dbReference type="EMBL" id="JACAZI010000004">
    <property type="protein sequence ID" value="KAF7362330.1"/>
    <property type="molecule type" value="Genomic_DNA"/>
</dbReference>
<organism evidence="2 3">
    <name type="scientific">Mycena venus</name>
    <dbReference type="NCBI Taxonomy" id="2733690"/>
    <lineage>
        <taxon>Eukaryota</taxon>
        <taxon>Fungi</taxon>
        <taxon>Dikarya</taxon>
        <taxon>Basidiomycota</taxon>
        <taxon>Agaricomycotina</taxon>
        <taxon>Agaricomycetes</taxon>
        <taxon>Agaricomycetidae</taxon>
        <taxon>Agaricales</taxon>
        <taxon>Marasmiineae</taxon>
        <taxon>Mycenaceae</taxon>
        <taxon>Mycena</taxon>
    </lineage>
</organism>